<protein>
    <submittedName>
        <fullName evidence="1">Uncharacterized protein</fullName>
    </submittedName>
</protein>
<sequence>GNQPAGKSPGVSRNPTLANRLGTIYCPVSSYIRTSSYLFL</sequence>
<dbReference type="EMBL" id="CADCWO010000140">
    <property type="protein sequence ID" value="CAA9578306.1"/>
    <property type="molecule type" value="Genomic_DNA"/>
</dbReference>
<organism evidence="1">
    <name type="scientific">uncultured Synechococcales cyanobacterium</name>
    <dbReference type="NCBI Taxonomy" id="1936017"/>
    <lineage>
        <taxon>Bacteria</taxon>
        <taxon>Bacillati</taxon>
        <taxon>Cyanobacteriota</taxon>
        <taxon>Cyanophyceae</taxon>
        <taxon>Synechococcales</taxon>
        <taxon>environmental samples</taxon>
    </lineage>
</organism>
<name>A0A6J4VHT8_9CYAN</name>
<feature type="non-terminal residue" evidence="1">
    <location>
        <position position="1"/>
    </location>
</feature>
<feature type="non-terminal residue" evidence="1">
    <location>
        <position position="40"/>
    </location>
</feature>
<dbReference type="AlphaFoldDB" id="A0A6J4VHT8"/>
<proteinExistence type="predicted"/>
<reference evidence="1" key="1">
    <citation type="submission" date="2020-02" db="EMBL/GenBank/DDBJ databases">
        <authorList>
            <person name="Meier V. D."/>
        </authorList>
    </citation>
    <scope>NUCLEOTIDE SEQUENCE</scope>
    <source>
        <strain evidence="1">AVDCRST_MAG81</strain>
    </source>
</reference>
<evidence type="ECO:0000313" key="1">
    <source>
        <dbReference type="EMBL" id="CAA9578306.1"/>
    </source>
</evidence>
<accession>A0A6J4VHT8</accession>
<gene>
    <name evidence="1" type="ORF">AVDCRST_MAG81-2542</name>
</gene>